<organism evidence="8 9">
    <name type="scientific">Saccharopolyspora montiporae</name>
    <dbReference type="NCBI Taxonomy" id="2781240"/>
    <lineage>
        <taxon>Bacteria</taxon>
        <taxon>Bacillati</taxon>
        <taxon>Actinomycetota</taxon>
        <taxon>Actinomycetes</taxon>
        <taxon>Pseudonocardiales</taxon>
        <taxon>Pseudonocardiaceae</taxon>
        <taxon>Saccharopolyspora</taxon>
    </lineage>
</organism>
<keyword evidence="5 6" id="KW-0460">Magnesium</keyword>
<dbReference type="Pfam" id="PF01850">
    <property type="entry name" value="PIN"/>
    <property type="match status" value="1"/>
</dbReference>
<protein>
    <recommendedName>
        <fullName evidence="6">Ribonuclease VapC</fullName>
        <shortName evidence="6">RNase VapC</shortName>
        <ecNumber evidence="6">3.1.-.-</ecNumber>
    </recommendedName>
    <alternativeName>
        <fullName evidence="6">Toxin VapC</fullName>
    </alternativeName>
</protein>
<keyword evidence="2 6" id="KW-0540">Nuclease</keyword>
<keyword evidence="6" id="KW-0800">Toxin</keyword>
<dbReference type="GO" id="GO:0090729">
    <property type="term" value="F:toxin activity"/>
    <property type="evidence" value="ECO:0007669"/>
    <property type="project" value="UniProtKB-KW"/>
</dbReference>
<dbReference type="GO" id="GO:0004540">
    <property type="term" value="F:RNA nuclease activity"/>
    <property type="evidence" value="ECO:0007669"/>
    <property type="project" value="InterPro"/>
</dbReference>
<dbReference type="InterPro" id="IPR029060">
    <property type="entry name" value="PIN-like_dom_sf"/>
</dbReference>
<dbReference type="SUPFAM" id="SSF88723">
    <property type="entry name" value="PIN domain-like"/>
    <property type="match status" value="1"/>
</dbReference>
<dbReference type="RefSeq" id="WP_193929525.1">
    <property type="nucleotide sequence ID" value="NZ_JADEYC010000032.1"/>
</dbReference>
<reference evidence="8" key="1">
    <citation type="submission" date="2020-10" db="EMBL/GenBank/DDBJ databases">
        <title>Diversity and distribution of actinomycetes associated with coral in the coast of Hainan.</title>
        <authorList>
            <person name="Li F."/>
        </authorList>
    </citation>
    <scope>NUCLEOTIDE SEQUENCE</scope>
    <source>
        <strain evidence="8">HNM0983</strain>
    </source>
</reference>
<feature type="domain" description="PIN" evidence="7">
    <location>
        <begin position="2"/>
        <end position="118"/>
    </location>
</feature>
<dbReference type="EMBL" id="JADEYC010000032">
    <property type="protein sequence ID" value="MBE9376075.1"/>
    <property type="molecule type" value="Genomic_DNA"/>
</dbReference>
<keyword evidence="9" id="KW-1185">Reference proteome</keyword>
<accession>A0A929BCY4</accession>
<dbReference type="GO" id="GO:0016787">
    <property type="term" value="F:hydrolase activity"/>
    <property type="evidence" value="ECO:0007669"/>
    <property type="project" value="UniProtKB-KW"/>
</dbReference>
<comment type="caution">
    <text evidence="8">The sequence shown here is derived from an EMBL/GenBank/DDBJ whole genome shotgun (WGS) entry which is preliminary data.</text>
</comment>
<gene>
    <name evidence="6" type="primary">vapC</name>
    <name evidence="8" type="ORF">IQ251_16610</name>
</gene>
<keyword evidence="4 6" id="KW-0378">Hydrolase</keyword>
<comment type="function">
    <text evidence="6">Toxic component of a toxin-antitoxin (TA) system. An RNase.</text>
</comment>
<comment type="similarity">
    <text evidence="6">Belongs to the PINc/VapC protein family.</text>
</comment>
<proteinExistence type="inferred from homology"/>
<evidence type="ECO:0000313" key="8">
    <source>
        <dbReference type="EMBL" id="MBE9376075.1"/>
    </source>
</evidence>
<evidence type="ECO:0000256" key="6">
    <source>
        <dbReference type="HAMAP-Rule" id="MF_00265"/>
    </source>
</evidence>
<keyword evidence="3 6" id="KW-0479">Metal-binding</keyword>
<sequence>MIYLDTSAAIKLVVAEPESSALVDWLTEHDTEVIMSSGLLRVELHRALHRIEAEQSVRDQAEQLVDGLHLRPVDAVLQTAAGLHGQHLRSLDAIHLATALDAGRPAFVSYDARLAALADQLGLSSAAPE</sequence>
<feature type="binding site" evidence="6">
    <location>
        <position position="92"/>
    </location>
    <ligand>
        <name>Mg(2+)</name>
        <dbReference type="ChEBI" id="CHEBI:18420"/>
    </ligand>
</feature>
<dbReference type="AlphaFoldDB" id="A0A929BCY4"/>
<comment type="cofactor">
    <cofactor evidence="6">
        <name>Mg(2+)</name>
        <dbReference type="ChEBI" id="CHEBI:18420"/>
    </cofactor>
</comment>
<evidence type="ECO:0000256" key="1">
    <source>
        <dbReference type="ARBA" id="ARBA00022649"/>
    </source>
</evidence>
<keyword evidence="1 6" id="KW-1277">Toxin-antitoxin system</keyword>
<evidence type="ECO:0000256" key="3">
    <source>
        <dbReference type="ARBA" id="ARBA00022723"/>
    </source>
</evidence>
<dbReference type="Proteomes" id="UP000598360">
    <property type="component" value="Unassembled WGS sequence"/>
</dbReference>
<dbReference type="EC" id="3.1.-.-" evidence="6"/>
<evidence type="ECO:0000256" key="4">
    <source>
        <dbReference type="ARBA" id="ARBA00022801"/>
    </source>
</evidence>
<evidence type="ECO:0000313" key="9">
    <source>
        <dbReference type="Proteomes" id="UP000598360"/>
    </source>
</evidence>
<dbReference type="HAMAP" id="MF_00265">
    <property type="entry name" value="VapC_Nob1"/>
    <property type="match status" value="1"/>
</dbReference>
<evidence type="ECO:0000259" key="7">
    <source>
        <dbReference type="Pfam" id="PF01850"/>
    </source>
</evidence>
<dbReference type="CDD" id="cd09874">
    <property type="entry name" value="PIN_MT3492-like"/>
    <property type="match status" value="1"/>
</dbReference>
<evidence type="ECO:0000256" key="2">
    <source>
        <dbReference type="ARBA" id="ARBA00022722"/>
    </source>
</evidence>
<feature type="binding site" evidence="6">
    <location>
        <position position="5"/>
    </location>
    <ligand>
        <name>Mg(2+)</name>
        <dbReference type="ChEBI" id="CHEBI:18420"/>
    </ligand>
</feature>
<name>A0A929BCY4_9PSEU</name>
<dbReference type="InterPro" id="IPR002716">
    <property type="entry name" value="PIN_dom"/>
</dbReference>
<dbReference type="InterPro" id="IPR022907">
    <property type="entry name" value="VapC_family"/>
</dbReference>
<dbReference type="Gene3D" id="3.40.50.1010">
    <property type="entry name" value="5'-nuclease"/>
    <property type="match status" value="1"/>
</dbReference>
<evidence type="ECO:0000256" key="5">
    <source>
        <dbReference type="ARBA" id="ARBA00022842"/>
    </source>
</evidence>
<dbReference type="GO" id="GO:0000287">
    <property type="term" value="F:magnesium ion binding"/>
    <property type="evidence" value="ECO:0007669"/>
    <property type="project" value="UniProtKB-UniRule"/>
</dbReference>